<keyword evidence="1" id="KW-0472">Membrane</keyword>
<dbReference type="Proteomes" id="UP000594468">
    <property type="component" value="Chromosome"/>
</dbReference>
<dbReference type="EMBL" id="CP062983">
    <property type="protein sequence ID" value="QPC81131.1"/>
    <property type="molecule type" value="Genomic_DNA"/>
</dbReference>
<gene>
    <name evidence="2" type="ORF">G4Y79_15620</name>
</gene>
<dbReference type="KEGG" id="pmet:G4Y79_15620"/>
<evidence type="ECO:0000313" key="3">
    <source>
        <dbReference type="Proteomes" id="UP000594468"/>
    </source>
</evidence>
<keyword evidence="1" id="KW-0812">Transmembrane</keyword>
<dbReference type="RefSeq" id="WP_195169204.1">
    <property type="nucleotide sequence ID" value="NZ_CP062983.1"/>
</dbReference>
<feature type="transmembrane region" description="Helical" evidence="1">
    <location>
        <begin position="27"/>
        <end position="51"/>
    </location>
</feature>
<name>A0A7S8E675_9CHLR</name>
<keyword evidence="3" id="KW-1185">Reference proteome</keyword>
<dbReference type="AlphaFoldDB" id="A0A7S8E675"/>
<proteinExistence type="predicted"/>
<evidence type="ECO:0000313" key="2">
    <source>
        <dbReference type="EMBL" id="QPC81131.1"/>
    </source>
</evidence>
<evidence type="ECO:0000256" key="1">
    <source>
        <dbReference type="SAM" id="Phobius"/>
    </source>
</evidence>
<protein>
    <submittedName>
        <fullName evidence="2">Uncharacterized protein</fullName>
    </submittedName>
</protein>
<sequence length="151" mass="17299">MTQMTEEERAYYQQTRRSIFKTPESTLGRVGCGVGLVLWFALLLTPCALFYMAMYGQITIHHANIPEPEAHPWVQVQLVMEPDNRGLRVTTSQSQSTSEHDMCVQTDVRYLLWQSESDESQNVSFCDCYIRDDEDADWAFTEQTGGSCRGE</sequence>
<keyword evidence="1" id="KW-1133">Transmembrane helix</keyword>
<organism evidence="2 3">
    <name type="scientific">Phototrophicus methaneseepsis</name>
    <dbReference type="NCBI Taxonomy" id="2710758"/>
    <lineage>
        <taxon>Bacteria</taxon>
        <taxon>Bacillati</taxon>
        <taxon>Chloroflexota</taxon>
        <taxon>Candidatus Thermofontia</taxon>
        <taxon>Phototrophicales</taxon>
        <taxon>Phototrophicaceae</taxon>
        <taxon>Phototrophicus</taxon>
    </lineage>
</organism>
<accession>A0A7S8E675</accession>
<reference evidence="2 3" key="1">
    <citation type="submission" date="2020-02" db="EMBL/GenBank/DDBJ databases">
        <authorList>
            <person name="Zheng R.K."/>
            <person name="Sun C.M."/>
        </authorList>
    </citation>
    <scope>NUCLEOTIDE SEQUENCE [LARGE SCALE GENOMIC DNA]</scope>
    <source>
        <strain evidence="3">rifampicinis</strain>
    </source>
</reference>